<protein>
    <submittedName>
        <fullName evidence="2">Copper amine oxidase domain protein</fullName>
    </submittedName>
</protein>
<dbReference type="eggNOG" id="COG1196">
    <property type="taxonomic scope" value="Bacteria"/>
</dbReference>
<gene>
    <name evidence="2" type="ORF">HMPREF0077_1251</name>
</gene>
<dbReference type="EMBL" id="ACGC01000063">
    <property type="protein sequence ID" value="EEI82662.1"/>
    <property type="molecule type" value="Genomic_DNA"/>
</dbReference>
<evidence type="ECO:0000313" key="3">
    <source>
        <dbReference type="Proteomes" id="UP000003744"/>
    </source>
</evidence>
<dbReference type="Gene3D" id="3.30.457.10">
    <property type="entry name" value="Copper amine oxidase-like, N-terminal domain"/>
    <property type="match status" value="1"/>
</dbReference>
<evidence type="ECO:0000313" key="2">
    <source>
        <dbReference type="EMBL" id="EEI82662.1"/>
    </source>
</evidence>
<name>C2CIE1_9FIRM</name>
<dbReference type="InterPro" id="IPR012854">
    <property type="entry name" value="Cu_amine_oxidase-like_N"/>
</dbReference>
<dbReference type="RefSeq" id="WP_004837299.1">
    <property type="nucleotide sequence ID" value="NZ_GG666298.1"/>
</dbReference>
<sequence length="136" mass="15558">YNIIKDGKKTTVYMDVKAYIKDNRIMLPVRYAAYTLGFNVEYDDSKREAIFSNKENTALPKKTLRLNIDTGVMKDSQGNIYHSDTKPVIINGRIHASISNIAKAFNASCGDIRDEKDQSIEWDNSRKAVYVFKNIK</sequence>
<dbReference type="HOGENOM" id="CLU_104425_0_0_9"/>
<proteinExistence type="predicted"/>
<dbReference type="Pfam" id="PF07833">
    <property type="entry name" value="Cu_amine_oxidN1"/>
    <property type="match status" value="1"/>
</dbReference>
<dbReference type="SUPFAM" id="SSF55383">
    <property type="entry name" value="Copper amine oxidase, domain N"/>
    <property type="match status" value="1"/>
</dbReference>
<feature type="domain" description="Copper amine oxidase-like N-terminal" evidence="1">
    <location>
        <begin position="9"/>
        <end position="108"/>
    </location>
</feature>
<evidence type="ECO:0000259" key="1">
    <source>
        <dbReference type="Pfam" id="PF07833"/>
    </source>
</evidence>
<dbReference type="AlphaFoldDB" id="C2CIE1"/>
<accession>C2CIE1</accession>
<dbReference type="Proteomes" id="UP000003744">
    <property type="component" value="Unassembled WGS sequence"/>
</dbReference>
<dbReference type="InterPro" id="IPR036582">
    <property type="entry name" value="Mao_N_sf"/>
</dbReference>
<organism evidence="2 3">
    <name type="scientific">Anaerococcus tetradius ATCC 35098</name>
    <dbReference type="NCBI Taxonomy" id="525255"/>
    <lineage>
        <taxon>Bacteria</taxon>
        <taxon>Bacillati</taxon>
        <taxon>Bacillota</taxon>
        <taxon>Tissierellia</taxon>
        <taxon>Tissierellales</taxon>
        <taxon>Peptoniphilaceae</taxon>
        <taxon>Anaerococcus</taxon>
    </lineage>
</organism>
<feature type="non-terminal residue" evidence="2">
    <location>
        <position position="1"/>
    </location>
</feature>
<comment type="caution">
    <text evidence="2">The sequence shown here is derived from an EMBL/GenBank/DDBJ whole genome shotgun (WGS) entry which is preliminary data.</text>
</comment>
<reference evidence="2 3" key="1">
    <citation type="submission" date="2009-01" db="EMBL/GenBank/DDBJ databases">
        <authorList>
            <person name="Qin X."/>
            <person name="Bachman B."/>
            <person name="Battles P."/>
            <person name="Bell A."/>
            <person name="Bess C."/>
            <person name="Bickham C."/>
            <person name="Chaboub L."/>
            <person name="Chen D."/>
            <person name="Coyle M."/>
            <person name="Deiros D.R."/>
            <person name="Dinh H."/>
            <person name="Forbes L."/>
            <person name="Fowler G."/>
            <person name="Francisco L."/>
            <person name="Fu Q."/>
            <person name="Gubbala S."/>
            <person name="Hale W."/>
            <person name="Han Y."/>
            <person name="Hemphill L."/>
            <person name="Highlander S.K."/>
            <person name="Hirani K."/>
            <person name="Hogues M."/>
            <person name="Jackson L."/>
            <person name="Jakkamsetti A."/>
            <person name="Javaid M."/>
            <person name="Jiang H."/>
            <person name="Korchina V."/>
            <person name="Kovar C."/>
            <person name="Lara F."/>
            <person name="Lee S."/>
            <person name="Mata R."/>
            <person name="Mathew T."/>
            <person name="Moen C."/>
            <person name="Morales K."/>
            <person name="Munidasa M."/>
            <person name="Nazareth L."/>
            <person name="Ngo R."/>
            <person name="Nguyen L."/>
            <person name="Okwuonu G."/>
            <person name="Ongeri F."/>
            <person name="Patil S."/>
            <person name="Petrosino J."/>
            <person name="Pham C."/>
            <person name="Pham P."/>
            <person name="Pu L.-L."/>
            <person name="Puazo M."/>
            <person name="Raj R."/>
            <person name="Reid J."/>
            <person name="Rouhana J."/>
            <person name="Saada N."/>
            <person name="Shang Y."/>
            <person name="Simmons D."/>
            <person name="Thornton R."/>
            <person name="Warren J."/>
            <person name="Weissenberger G."/>
            <person name="Zhang J."/>
            <person name="Zhang L."/>
            <person name="Zhou C."/>
            <person name="Zhu D."/>
            <person name="Muzny D."/>
            <person name="Worley K."/>
            <person name="Gibbs R."/>
        </authorList>
    </citation>
    <scope>NUCLEOTIDE SEQUENCE [LARGE SCALE GENOMIC DNA]</scope>
    <source>
        <strain evidence="2 3">ATCC 35098</strain>
    </source>
</reference>